<reference evidence="1" key="1">
    <citation type="submission" date="2020-11" db="EMBL/GenBank/DDBJ databases">
        <authorList>
            <consortium name="DOE Joint Genome Institute"/>
            <person name="Ahrendt S."/>
            <person name="Riley R."/>
            <person name="Andreopoulos W."/>
            <person name="Labutti K."/>
            <person name="Pangilinan J."/>
            <person name="Ruiz-Duenas F.J."/>
            <person name="Barrasa J.M."/>
            <person name="Sanchez-Garcia M."/>
            <person name="Camarero S."/>
            <person name="Miyauchi S."/>
            <person name="Serrano A."/>
            <person name="Linde D."/>
            <person name="Babiker R."/>
            <person name="Drula E."/>
            <person name="Ayuso-Fernandez I."/>
            <person name="Pacheco R."/>
            <person name="Padilla G."/>
            <person name="Ferreira P."/>
            <person name="Barriuso J."/>
            <person name="Kellner H."/>
            <person name="Castanera R."/>
            <person name="Alfaro M."/>
            <person name="Ramirez L."/>
            <person name="Pisabarro A.G."/>
            <person name="Kuo A."/>
            <person name="Tritt A."/>
            <person name="Lipzen A."/>
            <person name="He G."/>
            <person name="Yan M."/>
            <person name="Ng V."/>
            <person name="Cullen D."/>
            <person name="Martin F."/>
            <person name="Rosso M.-N."/>
            <person name="Henrissat B."/>
            <person name="Hibbett D."/>
            <person name="Martinez A.T."/>
            <person name="Grigoriev I.V."/>
        </authorList>
    </citation>
    <scope>NUCLEOTIDE SEQUENCE</scope>
    <source>
        <strain evidence="1">AH 40177</strain>
    </source>
</reference>
<protein>
    <submittedName>
        <fullName evidence="1">Uncharacterized protein</fullName>
    </submittedName>
</protein>
<dbReference type="AlphaFoldDB" id="A0A9P5PF70"/>
<dbReference type="EMBL" id="JADNRY010000182">
    <property type="protein sequence ID" value="KAF9062077.1"/>
    <property type="molecule type" value="Genomic_DNA"/>
</dbReference>
<feature type="non-terminal residue" evidence="1">
    <location>
        <position position="1"/>
    </location>
</feature>
<proteinExistence type="predicted"/>
<dbReference type="OrthoDB" id="2654453at2759"/>
<dbReference type="Proteomes" id="UP000772434">
    <property type="component" value="Unassembled WGS sequence"/>
</dbReference>
<feature type="non-terminal residue" evidence="1">
    <location>
        <position position="98"/>
    </location>
</feature>
<sequence length="98" mass="10808">SGQRGTTTALAWIVRPDDTEEALAFGTNDGFLCSDYMEAGNDTTIHSPTGQLAVVQRSESVHRFIVDPSMRPIVVKSIQIPQHRPRVGGPEIWTFGRE</sequence>
<keyword evidence="2" id="KW-1185">Reference proteome</keyword>
<evidence type="ECO:0000313" key="2">
    <source>
        <dbReference type="Proteomes" id="UP000772434"/>
    </source>
</evidence>
<organism evidence="1 2">
    <name type="scientific">Rhodocollybia butyracea</name>
    <dbReference type="NCBI Taxonomy" id="206335"/>
    <lineage>
        <taxon>Eukaryota</taxon>
        <taxon>Fungi</taxon>
        <taxon>Dikarya</taxon>
        <taxon>Basidiomycota</taxon>
        <taxon>Agaricomycotina</taxon>
        <taxon>Agaricomycetes</taxon>
        <taxon>Agaricomycetidae</taxon>
        <taxon>Agaricales</taxon>
        <taxon>Marasmiineae</taxon>
        <taxon>Omphalotaceae</taxon>
        <taxon>Rhodocollybia</taxon>
    </lineage>
</organism>
<name>A0A9P5PF70_9AGAR</name>
<accession>A0A9P5PF70</accession>
<evidence type="ECO:0000313" key="1">
    <source>
        <dbReference type="EMBL" id="KAF9062077.1"/>
    </source>
</evidence>
<comment type="caution">
    <text evidence="1">The sequence shown here is derived from an EMBL/GenBank/DDBJ whole genome shotgun (WGS) entry which is preliminary data.</text>
</comment>
<gene>
    <name evidence="1" type="ORF">BDP27DRAFT_1197698</name>
</gene>